<name>A0ABR4BUT9_9HELO</name>
<evidence type="ECO:0000313" key="2">
    <source>
        <dbReference type="EMBL" id="KAL2060458.1"/>
    </source>
</evidence>
<evidence type="ECO:0000256" key="1">
    <source>
        <dbReference type="SAM" id="MobiDB-lite"/>
    </source>
</evidence>
<dbReference type="Proteomes" id="UP001595075">
    <property type="component" value="Unassembled WGS sequence"/>
</dbReference>
<feature type="compositionally biased region" description="Low complexity" evidence="1">
    <location>
        <begin position="67"/>
        <end position="83"/>
    </location>
</feature>
<gene>
    <name evidence="2" type="ORF">VTL71DRAFT_9489</name>
</gene>
<evidence type="ECO:0000313" key="3">
    <source>
        <dbReference type="Proteomes" id="UP001595075"/>
    </source>
</evidence>
<organism evidence="2 3">
    <name type="scientific">Oculimacula yallundae</name>
    <dbReference type="NCBI Taxonomy" id="86028"/>
    <lineage>
        <taxon>Eukaryota</taxon>
        <taxon>Fungi</taxon>
        <taxon>Dikarya</taxon>
        <taxon>Ascomycota</taxon>
        <taxon>Pezizomycotina</taxon>
        <taxon>Leotiomycetes</taxon>
        <taxon>Helotiales</taxon>
        <taxon>Ploettnerulaceae</taxon>
        <taxon>Oculimacula</taxon>
    </lineage>
</organism>
<comment type="caution">
    <text evidence="2">The sequence shown here is derived from an EMBL/GenBank/DDBJ whole genome shotgun (WGS) entry which is preliminary data.</text>
</comment>
<feature type="compositionally biased region" description="Acidic residues" evidence="1">
    <location>
        <begin position="84"/>
        <end position="93"/>
    </location>
</feature>
<keyword evidence="3" id="KW-1185">Reference proteome</keyword>
<feature type="region of interest" description="Disordered" evidence="1">
    <location>
        <begin position="59"/>
        <end position="93"/>
    </location>
</feature>
<sequence length="248" mass="27791">MTTRGFPSREQPGFTLPDYFPPTVIDFWKLQFPSHEKELIYLLRFYQIQGYEQWGQTVDGFVQNPAGDTQDPSTSGSSSQSQSDDSDDLSPDDLSLEEATRKYPRVAIEELGPILGIVFEDIQFFRKGSPSMGAITCKTTKEYAATSASDKHATALKSQLEFKVTIRKAALESIRRRAESRGGIEFEKRYGMLSDVQLSTQPKISQFTGLRDGISTVTNVEDSQTALRDSKTTIKDSSQSNTRVSWIM</sequence>
<reference evidence="2 3" key="1">
    <citation type="journal article" date="2024" name="Commun. Biol.">
        <title>Comparative genomic analysis of thermophilic fungi reveals convergent evolutionary adaptations and gene losses.</title>
        <authorList>
            <person name="Steindorff A.S."/>
            <person name="Aguilar-Pontes M.V."/>
            <person name="Robinson A.J."/>
            <person name="Andreopoulos B."/>
            <person name="LaButti K."/>
            <person name="Kuo A."/>
            <person name="Mondo S."/>
            <person name="Riley R."/>
            <person name="Otillar R."/>
            <person name="Haridas S."/>
            <person name="Lipzen A."/>
            <person name="Grimwood J."/>
            <person name="Schmutz J."/>
            <person name="Clum A."/>
            <person name="Reid I.D."/>
            <person name="Moisan M.C."/>
            <person name="Butler G."/>
            <person name="Nguyen T.T.M."/>
            <person name="Dewar K."/>
            <person name="Conant G."/>
            <person name="Drula E."/>
            <person name="Henrissat B."/>
            <person name="Hansel C."/>
            <person name="Singer S."/>
            <person name="Hutchinson M.I."/>
            <person name="de Vries R.P."/>
            <person name="Natvig D.O."/>
            <person name="Powell A.J."/>
            <person name="Tsang A."/>
            <person name="Grigoriev I.V."/>
        </authorList>
    </citation>
    <scope>NUCLEOTIDE SEQUENCE [LARGE SCALE GENOMIC DNA]</scope>
    <source>
        <strain evidence="2 3">CBS 494.80</strain>
    </source>
</reference>
<protein>
    <submittedName>
        <fullName evidence="2">Uncharacterized protein</fullName>
    </submittedName>
</protein>
<proteinExistence type="predicted"/>
<accession>A0ABR4BUT9</accession>
<dbReference type="EMBL" id="JAZHXI010000022">
    <property type="protein sequence ID" value="KAL2060458.1"/>
    <property type="molecule type" value="Genomic_DNA"/>
</dbReference>